<feature type="domain" description="Heterokaryon incompatibility" evidence="2">
    <location>
        <begin position="194"/>
        <end position="342"/>
    </location>
</feature>
<dbReference type="PANTHER" id="PTHR33112:SF10">
    <property type="entry name" value="TOL"/>
    <property type="match status" value="1"/>
</dbReference>
<dbReference type="GeneID" id="39578715"/>
<dbReference type="PANTHER" id="PTHR33112">
    <property type="entry name" value="DOMAIN PROTEIN, PUTATIVE-RELATED"/>
    <property type="match status" value="1"/>
</dbReference>
<feature type="region of interest" description="Disordered" evidence="1">
    <location>
        <begin position="564"/>
        <end position="588"/>
    </location>
</feature>
<evidence type="ECO:0000313" key="4">
    <source>
        <dbReference type="Proteomes" id="UP000272025"/>
    </source>
</evidence>
<dbReference type="Proteomes" id="UP000272025">
    <property type="component" value="Unassembled WGS sequence"/>
</dbReference>
<dbReference type="STRING" id="1314773.A0A3N2Q6Y5"/>
<evidence type="ECO:0000259" key="2">
    <source>
        <dbReference type="Pfam" id="PF06985"/>
    </source>
</evidence>
<dbReference type="Pfam" id="PF06985">
    <property type="entry name" value="HET"/>
    <property type="match status" value="1"/>
</dbReference>
<accession>A0A3N2Q6Y5</accession>
<keyword evidence="4" id="KW-1185">Reference proteome</keyword>
<proteinExistence type="predicted"/>
<gene>
    <name evidence="3" type="ORF">SODALDRAFT_326701</name>
</gene>
<dbReference type="InterPro" id="IPR010730">
    <property type="entry name" value="HET"/>
</dbReference>
<feature type="compositionally biased region" description="Basic and acidic residues" evidence="1">
    <location>
        <begin position="569"/>
        <end position="578"/>
    </location>
</feature>
<evidence type="ECO:0000256" key="1">
    <source>
        <dbReference type="SAM" id="MobiDB-lite"/>
    </source>
</evidence>
<evidence type="ECO:0000313" key="3">
    <source>
        <dbReference type="EMBL" id="ROT42541.1"/>
    </source>
</evidence>
<protein>
    <submittedName>
        <fullName evidence="3">HET-domain-containing protein</fullName>
    </submittedName>
</protein>
<name>A0A3N2Q6Y5_SODAK</name>
<reference evidence="3 4" key="1">
    <citation type="journal article" date="2018" name="Mol. Ecol.">
        <title>The obligate alkalophilic soda-lake fungus Sodiomyces alkalinus has shifted to a protein diet.</title>
        <authorList>
            <person name="Grum-Grzhimaylo A.A."/>
            <person name="Falkoski D.L."/>
            <person name="van den Heuvel J."/>
            <person name="Valero-Jimenez C.A."/>
            <person name="Min B."/>
            <person name="Choi I.G."/>
            <person name="Lipzen A."/>
            <person name="Daum C.G."/>
            <person name="Aanen D.K."/>
            <person name="Tsang A."/>
            <person name="Henrissat B."/>
            <person name="Bilanenko E.N."/>
            <person name="de Vries R.P."/>
            <person name="van Kan J.A.L."/>
            <person name="Grigoriev I.V."/>
            <person name="Debets A.J.M."/>
        </authorList>
    </citation>
    <scope>NUCLEOTIDE SEQUENCE [LARGE SCALE GENOMIC DNA]</scope>
    <source>
        <strain evidence="3 4">F11</strain>
    </source>
</reference>
<dbReference type="AlphaFoldDB" id="A0A3N2Q6Y5"/>
<dbReference type="OrthoDB" id="4790439at2759"/>
<dbReference type="EMBL" id="ML119051">
    <property type="protein sequence ID" value="ROT42541.1"/>
    <property type="molecule type" value="Genomic_DNA"/>
</dbReference>
<dbReference type="RefSeq" id="XP_028470347.1">
    <property type="nucleotide sequence ID" value="XM_028610237.1"/>
</dbReference>
<organism evidence="3 4">
    <name type="scientific">Sodiomyces alkalinus (strain CBS 110278 / VKM F-3762 / F11)</name>
    <name type="common">Alkaliphilic filamentous fungus</name>
    <dbReference type="NCBI Taxonomy" id="1314773"/>
    <lineage>
        <taxon>Eukaryota</taxon>
        <taxon>Fungi</taxon>
        <taxon>Dikarya</taxon>
        <taxon>Ascomycota</taxon>
        <taxon>Pezizomycotina</taxon>
        <taxon>Sordariomycetes</taxon>
        <taxon>Hypocreomycetidae</taxon>
        <taxon>Glomerellales</taxon>
        <taxon>Plectosphaerellaceae</taxon>
        <taxon>Sodiomyces</taxon>
    </lineage>
</organism>
<sequence length="692" mass="78670">MLAAAAEGCRLCKVITQSLGFGHLESSESLEAVWYLSPLQDAESHHDSSSTCPWFRLTIDAMDEDDEIIDTENDLTDLPERCQDVDEKGHVRLPKSGADIRDPDIPSSPPAWAFTLIPATDPAVADIQYEPPSSPQDPRMWSLAKQWLEKCRSGHAKCSESRNPTFYPTRLVEIIDHSTLRVLDCNNRRPSGPYVAFSHCWGRAETLKLLEENKARLETSIDIDELPRSYKEGIEVAMRFGFRYIWIDSLCIIQDSLDDWRAEAATMKDVYNSASLTIAASAASENSEASFRRRDPAGIQHIRVNPTWNGIPKVQYVLASMDLYQDEIAHSPLRRRSWVIQEYYLSSRTLSLTRSQIWWECRETMYSESWPNGVPERLRHTVRDDQTREELHREGLQGVGGSGYGASYYHRLWYNLVEKYMSCRLTVFSDKMIAMAGLASYFQPNLGDDEYVAGHWRSQLPQSLCWDTFPYLSRPKVYRPSQYRAPSWSWASVEGDVTFQHNTHDADGSNTVHVCEVLEFKSVKAGPSPTGDLRGGYLQLRGRLFPVKIREQFLTVPDEGGDYGYIKGSAEDENRVTDGDDDTTGASLDEFTSDNWPVVSSLDTSAVDVLDNAVLDTTRRVARLAHEWDGRLFCLPLIEWVYLEKPRLRGIILGHTRGEPPSRYQRVGFFYCEGSITTSHFEGGEVEEFFVI</sequence>